<evidence type="ECO:0000313" key="2">
    <source>
        <dbReference type="Proteomes" id="UP000324222"/>
    </source>
</evidence>
<keyword evidence="2" id="KW-1185">Reference proteome</keyword>
<protein>
    <submittedName>
        <fullName evidence="1">Uncharacterized protein</fullName>
    </submittedName>
</protein>
<name>A0A5B7D1H8_PORTR</name>
<accession>A0A5B7D1H8</accession>
<gene>
    <name evidence="1" type="ORF">E2C01_008336</name>
</gene>
<comment type="caution">
    <text evidence="1">The sequence shown here is derived from an EMBL/GenBank/DDBJ whole genome shotgun (WGS) entry which is preliminary data.</text>
</comment>
<organism evidence="1 2">
    <name type="scientific">Portunus trituberculatus</name>
    <name type="common">Swimming crab</name>
    <name type="synonym">Neptunus trituberculatus</name>
    <dbReference type="NCBI Taxonomy" id="210409"/>
    <lineage>
        <taxon>Eukaryota</taxon>
        <taxon>Metazoa</taxon>
        <taxon>Ecdysozoa</taxon>
        <taxon>Arthropoda</taxon>
        <taxon>Crustacea</taxon>
        <taxon>Multicrustacea</taxon>
        <taxon>Malacostraca</taxon>
        <taxon>Eumalacostraca</taxon>
        <taxon>Eucarida</taxon>
        <taxon>Decapoda</taxon>
        <taxon>Pleocyemata</taxon>
        <taxon>Brachyura</taxon>
        <taxon>Eubrachyura</taxon>
        <taxon>Portunoidea</taxon>
        <taxon>Portunidae</taxon>
        <taxon>Portuninae</taxon>
        <taxon>Portunus</taxon>
    </lineage>
</organism>
<dbReference type="EMBL" id="VSRR010000435">
    <property type="protein sequence ID" value="MPC15539.1"/>
    <property type="molecule type" value="Genomic_DNA"/>
</dbReference>
<dbReference type="Proteomes" id="UP000324222">
    <property type="component" value="Unassembled WGS sequence"/>
</dbReference>
<sequence length="77" mass="8182">MSFKLLTDILSQQPGATSTTPTTTTTTQMGTIYLPPASSLEHGVPLHTIYTGELKFLASQTCNETGSTVTHLGIVKD</sequence>
<evidence type="ECO:0000313" key="1">
    <source>
        <dbReference type="EMBL" id="MPC15539.1"/>
    </source>
</evidence>
<dbReference type="AlphaFoldDB" id="A0A5B7D1H8"/>
<reference evidence="1 2" key="1">
    <citation type="submission" date="2019-05" db="EMBL/GenBank/DDBJ databases">
        <title>Another draft genome of Portunus trituberculatus and its Hox gene families provides insights of decapod evolution.</title>
        <authorList>
            <person name="Jeong J.-H."/>
            <person name="Song I."/>
            <person name="Kim S."/>
            <person name="Choi T."/>
            <person name="Kim D."/>
            <person name="Ryu S."/>
            <person name="Kim W."/>
        </authorList>
    </citation>
    <scope>NUCLEOTIDE SEQUENCE [LARGE SCALE GENOMIC DNA]</scope>
    <source>
        <tissue evidence="1">Muscle</tissue>
    </source>
</reference>
<proteinExistence type="predicted"/>